<evidence type="ECO:0000313" key="3">
    <source>
        <dbReference type="Proteomes" id="UP000244722"/>
    </source>
</evidence>
<comment type="caution">
    <text evidence="2">The sequence shown here is derived from an EMBL/GenBank/DDBJ whole genome shotgun (WGS) entry which is preliminary data.</text>
</comment>
<gene>
    <name evidence="2" type="ORF">B9Z19DRAFT_596338</name>
</gene>
<accession>A0A2T7A1Q9</accession>
<keyword evidence="3" id="KW-1185">Reference proteome</keyword>
<evidence type="ECO:0000313" key="2">
    <source>
        <dbReference type="EMBL" id="PUU81605.1"/>
    </source>
</evidence>
<name>A0A2T7A1Q9_TUBBO</name>
<dbReference type="Proteomes" id="UP000244722">
    <property type="component" value="Unassembled WGS sequence"/>
</dbReference>
<feature type="compositionally biased region" description="Polar residues" evidence="1">
    <location>
        <begin position="143"/>
        <end position="161"/>
    </location>
</feature>
<organism evidence="2 3">
    <name type="scientific">Tuber borchii</name>
    <name type="common">White truffle</name>
    <dbReference type="NCBI Taxonomy" id="42251"/>
    <lineage>
        <taxon>Eukaryota</taxon>
        <taxon>Fungi</taxon>
        <taxon>Dikarya</taxon>
        <taxon>Ascomycota</taxon>
        <taxon>Pezizomycotina</taxon>
        <taxon>Pezizomycetes</taxon>
        <taxon>Pezizales</taxon>
        <taxon>Tuberaceae</taxon>
        <taxon>Tuber</taxon>
    </lineage>
</organism>
<reference evidence="2 3" key="1">
    <citation type="submission" date="2017-04" db="EMBL/GenBank/DDBJ databases">
        <title>Draft genome sequence of Tuber borchii Vittad., a whitish edible truffle.</title>
        <authorList>
            <consortium name="DOE Joint Genome Institute"/>
            <person name="Murat C."/>
            <person name="Kuo A."/>
            <person name="Barry K.W."/>
            <person name="Clum A."/>
            <person name="Dockter R.B."/>
            <person name="Fauchery L."/>
            <person name="Iotti M."/>
            <person name="Kohler A."/>
            <person name="Labutti K."/>
            <person name="Lindquist E.A."/>
            <person name="Lipzen A."/>
            <person name="Ohm R.A."/>
            <person name="Wang M."/>
            <person name="Grigoriev I.V."/>
            <person name="Zambonelli A."/>
            <person name="Martin F.M."/>
        </authorList>
    </citation>
    <scope>NUCLEOTIDE SEQUENCE [LARGE SCALE GENOMIC DNA]</scope>
    <source>
        <strain evidence="2 3">Tbo3840</strain>
    </source>
</reference>
<proteinExistence type="predicted"/>
<protein>
    <submittedName>
        <fullName evidence="2">Uncharacterized protein</fullName>
    </submittedName>
</protein>
<sequence length="222" mass="24106">MPVPNSLAERCSAIFVSRVGIEIIPFEQYPHDFLMSITRSPEERCSAIHGVRCVEIGVALLYRLLTLSEFDLSTAQMIAVLSWQSACMSIYPSAVKQPLPPHTGILKELCGIGEAGELLAKLHLLVATNREGNRGLRTRSDGYASSGSIRKSLQSSQGSQSRKNKKEEKQSINAVGVFVTLLQVKEDLAVVFVVSFGLLLSSGKAGAGKPPFYTSVSLPNIW</sequence>
<evidence type="ECO:0000256" key="1">
    <source>
        <dbReference type="SAM" id="MobiDB-lite"/>
    </source>
</evidence>
<dbReference type="EMBL" id="NESQ01000043">
    <property type="protein sequence ID" value="PUU81605.1"/>
    <property type="molecule type" value="Genomic_DNA"/>
</dbReference>
<dbReference type="AlphaFoldDB" id="A0A2T7A1Q9"/>
<feature type="region of interest" description="Disordered" evidence="1">
    <location>
        <begin position="136"/>
        <end position="167"/>
    </location>
</feature>